<feature type="transmembrane region" description="Helical" evidence="1">
    <location>
        <begin position="7"/>
        <end position="31"/>
    </location>
</feature>
<protein>
    <recommendedName>
        <fullName evidence="2">Flavinylation-associated cytochrome domain-containing protein</fullName>
    </recommendedName>
</protein>
<feature type="domain" description="Flavinylation-associated cytochrome" evidence="2">
    <location>
        <begin position="7"/>
        <end position="58"/>
    </location>
</feature>
<feature type="transmembrane region" description="Helical" evidence="1">
    <location>
        <begin position="37"/>
        <end position="58"/>
    </location>
</feature>
<comment type="caution">
    <text evidence="3">The sequence shown here is derived from an EMBL/GenBank/DDBJ whole genome shotgun (WGS) entry which is preliminary data.</text>
</comment>
<keyword evidence="1" id="KW-0812">Transmembrane</keyword>
<sequence length="161" mass="17648">MKLNRNFVTPFLAFIFVPVGISGVLMFFHVADGFTEVLHEIMGLAFVLFIFLHVAINWKSMRGHFGKPNFALAAAAATVLSGGLIVLERAQLPADLVILERVARAPISDSFRVLEIDHTRAAAVLSKRGIALDGAETLEDLWANNDSSPEEVVEALLYEAR</sequence>
<keyword evidence="1" id="KW-0472">Membrane</keyword>
<dbReference type="AlphaFoldDB" id="A0A150P8Q7"/>
<feature type="transmembrane region" description="Helical" evidence="1">
    <location>
        <begin position="70"/>
        <end position="87"/>
    </location>
</feature>
<reference evidence="3 4" key="1">
    <citation type="submission" date="2014-02" db="EMBL/GenBank/DDBJ databases">
        <title>The small core and large imbalanced accessory genome model reveals a collaborative survival strategy of Sorangium cellulosum strains in nature.</title>
        <authorList>
            <person name="Han K."/>
            <person name="Peng R."/>
            <person name="Blom J."/>
            <person name="Li Y.-Z."/>
        </authorList>
    </citation>
    <scope>NUCLEOTIDE SEQUENCE [LARGE SCALE GENOMIC DNA]</scope>
    <source>
        <strain evidence="3 4">So0157-25</strain>
    </source>
</reference>
<dbReference type="EMBL" id="JELY01002643">
    <property type="protein sequence ID" value="KYF51981.1"/>
    <property type="molecule type" value="Genomic_DNA"/>
</dbReference>
<dbReference type="Pfam" id="PF14358">
    <property type="entry name" value="DUF4405"/>
    <property type="match status" value="1"/>
</dbReference>
<gene>
    <name evidence="3" type="ORF">BE08_32340</name>
</gene>
<proteinExistence type="predicted"/>
<dbReference type="InterPro" id="IPR025517">
    <property type="entry name" value="DUF4405"/>
</dbReference>
<keyword evidence="1" id="KW-1133">Transmembrane helix</keyword>
<accession>A0A150P8Q7</accession>
<dbReference type="Proteomes" id="UP000075420">
    <property type="component" value="Unassembled WGS sequence"/>
</dbReference>
<evidence type="ECO:0000256" key="1">
    <source>
        <dbReference type="SAM" id="Phobius"/>
    </source>
</evidence>
<evidence type="ECO:0000259" key="2">
    <source>
        <dbReference type="Pfam" id="PF14358"/>
    </source>
</evidence>
<evidence type="ECO:0000313" key="4">
    <source>
        <dbReference type="Proteomes" id="UP000075420"/>
    </source>
</evidence>
<evidence type="ECO:0000313" key="3">
    <source>
        <dbReference type="EMBL" id="KYF51981.1"/>
    </source>
</evidence>
<organism evidence="3 4">
    <name type="scientific">Sorangium cellulosum</name>
    <name type="common">Polyangium cellulosum</name>
    <dbReference type="NCBI Taxonomy" id="56"/>
    <lineage>
        <taxon>Bacteria</taxon>
        <taxon>Pseudomonadati</taxon>
        <taxon>Myxococcota</taxon>
        <taxon>Polyangia</taxon>
        <taxon>Polyangiales</taxon>
        <taxon>Polyangiaceae</taxon>
        <taxon>Sorangium</taxon>
    </lineage>
</organism>
<name>A0A150P8Q7_SORCE</name>